<evidence type="ECO:0000313" key="1">
    <source>
        <dbReference type="EMBL" id="JAH14882.1"/>
    </source>
</evidence>
<accession>A0A0E9QEF8</accession>
<reference evidence="1" key="1">
    <citation type="submission" date="2014-11" db="EMBL/GenBank/DDBJ databases">
        <authorList>
            <person name="Amaro Gonzalez C."/>
        </authorList>
    </citation>
    <scope>NUCLEOTIDE SEQUENCE</scope>
</reference>
<reference evidence="1" key="2">
    <citation type="journal article" date="2015" name="Fish Shellfish Immunol.">
        <title>Early steps in the European eel (Anguilla anguilla)-Vibrio vulnificus interaction in the gills: Role of the RtxA13 toxin.</title>
        <authorList>
            <person name="Callol A."/>
            <person name="Pajuelo D."/>
            <person name="Ebbesson L."/>
            <person name="Teles M."/>
            <person name="MacKenzie S."/>
            <person name="Amaro C."/>
        </authorList>
    </citation>
    <scope>NUCLEOTIDE SEQUENCE</scope>
</reference>
<dbReference type="AlphaFoldDB" id="A0A0E9QEF8"/>
<dbReference type="EMBL" id="GBXM01093695">
    <property type="protein sequence ID" value="JAH14882.1"/>
    <property type="molecule type" value="Transcribed_RNA"/>
</dbReference>
<proteinExistence type="predicted"/>
<organism evidence="1">
    <name type="scientific">Anguilla anguilla</name>
    <name type="common">European freshwater eel</name>
    <name type="synonym">Muraena anguilla</name>
    <dbReference type="NCBI Taxonomy" id="7936"/>
    <lineage>
        <taxon>Eukaryota</taxon>
        <taxon>Metazoa</taxon>
        <taxon>Chordata</taxon>
        <taxon>Craniata</taxon>
        <taxon>Vertebrata</taxon>
        <taxon>Euteleostomi</taxon>
        <taxon>Actinopterygii</taxon>
        <taxon>Neopterygii</taxon>
        <taxon>Teleostei</taxon>
        <taxon>Anguilliformes</taxon>
        <taxon>Anguillidae</taxon>
        <taxon>Anguilla</taxon>
    </lineage>
</organism>
<sequence length="25" mass="2863">MIDMAQASPHHSWERKTAAKCFVCD</sequence>
<protein>
    <submittedName>
        <fullName evidence="1">Uncharacterized protein</fullName>
    </submittedName>
</protein>
<name>A0A0E9QEF8_ANGAN</name>